<feature type="domain" description="NAD/GMP synthase" evidence="1">
    <location>
        <begin position="9"/>
        <end position="81"/>
    </location>
</feature>
<dbReference type="GO" id="GO:0006163">
    <property type="term" value="P:purine nucleotide metabolic process"/>
    <property type="evidence" value="ECO:0007669"/>
    <property type="project" value="UniProtKB-ARBA"/>
</dbReference>
<protein>
    <submittedName>
        <fullName evidence="2">Putative ATP-utilizing enzyme of the PP-loop superfamily</fullName>
    </submittedName>
</protein>
<dbReference type="CDD" id="cd01990">
    <property type="entry name" value="LarE-like"/>
    <property type="match status" value="1"/>
</dbReference>
<dbReference type="GeneID" id="13796369"/>
<dbReference type="STRING" id="1237085.Ngar_c01930"/>
<dbReference type="HOGENOM" id="CLU_061181_2_0_2"/>
<dbReference type="InterPro" id="IPR022310">
    <property type="entry name" value="NAD/GMP_synthase"/>
</dbReference>
<sequence>MDDTFNKLVEWFAKNSGSKVIVALSGGVDSAVVALAAKQALGNDAIAITADYKTLSEEELATARQVAKEIDIDHRVIEYDELENPEFVKNDRMRCYHCRTELGEHLVEEAKKAGAALIVDGTNVDDLSDYRPGIRALRENGVRSPMVELGITKSEIREIAKSFGLSIYDKPSNACLASRIPTGIEVTYEKLQRIETAEIIVKSIFGVRQVRVRDHGDLARVEVGRDELVKIFDVDKLALLDSKLKEIGFKFVSIDAAGYRTGKLVMIDNNGY</sequence>
<proteinExistence type="predicted"/>
<dbReference type="PATRIC" id="fig|1237085.11.peg.193"/>
<dbReference type="Pfam" id="PF02540">
    <property type="entry name" value="NAD_synthase"/>
    <property type="match status" value="1"/>
</dbReference>
<gene>
    <name evidence="2" type="ordered locus">Ngar_c01930</name>
</gene>
<dbReference type="KEGG" id="nga:Ngar_c01930"/>
<evidence type="ECO:0000259" key="1">
    <source>
        <dbReference type="Pfam" id="PF02540"/>
    </source>
</evidence>
<dbReference type="InterPro" id="IPR014729">
    <property type="entry name" value="Rossmann-like_a/b/a_fold"/>
</dbReference>
<evidence type="ECO:0000313" key="3">
    <source>
        <dbReference type="Proteomes" id="UP000008037"/>
    </source>
</evidence>
<name>K0IH62_NITGG</name>
<reference evidence="2 3" key="1">
    <citation type="journal article" date="2012" name="Environ. Microbiol.">
        <title>The genome of the ammonia-oxidizing Candidatus Nitrososphaera gargensis: insights into metabolic versatility and environmental adaptations.</title>
        <authorList>
            <person name="Spang A."/>
            <person name="Poehlein A."/>
            <person name="Offre P."/>
            <person name="Zumbragel S."/>
            <person name="Haider S."/>
            <person name="Rychlik N."/>
            <person name="Nowka B."/>
            <person name="Schmeisser C."/>
            <person name="Lebedeva E.V."/>
            <person name="Rattei T."/>
            <person name="Bohm C."/>
            <person name="Schmid M."/>
            <person name="Galushko A."/>
            <person name="Hatzenpichler R."/>
            <person name="Weinmaier T."/>
            <person name="Daniel R."/>
            <person name="Schleper C."/>
            <person name="Spieck E."/>
            <person name="Streit W."/>
            <person name="Wagner M."/>
        </authorList>
    </citation>
    <scope>NUCLEOTIDE SEQUENCE [LARGE SCALE GENOMIC DNA]</scope>
    <source>
        <strain evidence="3">Ga9.2</strain>
    </source>
</reference>
<dbReference type="PANTHER" id="PTHR43169:SF2">
    <property type="entry name" value="NAD_GMP SYNTHASE DOMAIN-CONTAINING PROTEIN"/>
    <property type="match status" value="1"/>
</dbReference>
<dbReference type="GO" id="GO:0016783">
    <property type="term" value="F:sulfurtransferase activity"/>
    <property type="evidence" value="ECO:0007669"/>
    <property type="project" value="InterPro"/>
</dbReference>
<organism evidence="2 3">
    <name type="scientific">Nitrososphaera gargensis (strain Ga9.2)</name>
    <dbReference type="NCBI Taxonomy" id="1237085"/>
    <lineage>
        <taxon>Archaea</taxon>
        <taxon>Nitrososphaerota</taxon>
        <taxon>Nitrososphaeria</taxon>
        <taxon>Nitrososphaerales</taxon>
        <taxon>Nitrososphaeraceae</taxon>
        <taxon>Nitrososphaera</taxon>
    </lineage>
</organism>
<dbReference type="Gene3D" id="3.40.50.620">
    <property type="entry name" value="HUPs"/>
    <property type="match status" value="1"/>
</dbReference>
<dbReference type="NCBIfam" id="TIGR00268">
    <property type="entry name" value="ATP-dependent sacrificial sulfur transferase LarE"/>
    <property type="match status" value="1"/>
</dbReference>
<dbReference type="SUPFAM" id="SSF52402">
    <property type="entry name" value="Adenine nucleotide alpha hydrolases-like"/>
    <property type="match status" value="1"/>
</dbReference>
<dbReference type="EMBL" id="CP002408">
    <property type="protein sequence ID" value="AFU57142.1"/>
    <property type="molecule type" value="Genomic_DNA"/>
</dbReference>
<accession>K0IH62</accession>
<dbReference type="InterPro" id="IPR052188">
    <property type="entry name" value="Ni-pincer_cofactor_biosynth"/>
</dbReference>
<dbReference type="PIRSF" id="PIRSF006661">
    <property type="entry name" value="PP-lp_UCP006661"/>
    <property type="match status" value="1"/>
</dbReference>
<dbReference type="Proteomes" id="UP000008037">
    <property type="component" value="Chromosome"/>
</dbReference>
<dbReference type="InterPro" id="IPR005232">
    <property type="entry name" value="LarE"/>
</dbReference>
<keyword evidence="3" id="KW-1185">Reference proteome</keyword>
<dbReference type="AlphaFoldDB" id="K0IH62"/>
<dbReference type="RefSeq" id="WP_015017715.1">
    <property type="nucleotide sequence ID" value="NC_018719.1"/>
</dbReference>
<dbReference type="InParanoid" id="K0IH62"/>
<evidence type="ECO:0000313" key="2">
    <source>
        <dbReference type="EMBL" id="AFU57142.1"/>
    </source>
</evidence>
<dbReference type="BioCyc" id="CNIT1237085:G1324-193-MONOMER"/>
<dbReference type="OrthoDB" id="61764at2157"/>
<dbReference type="PANTHER" id="PTHR43169">
    <property type="entry name" value="EXSB FAMILY PROTEIN"/>
    <property type="match status" value="1"/>
</dbReference>